<dbReference type="RefSeq" id="WP_241542215.1">
    <property type="nucleotide sequence ID" value="NZ_CAWQWN010000001.1"/>
</dbReference>
<organism evidence="1 2">
    <name type="scientific">Moellerella wisconsensis</name>
    <dbReference type="NCBI Taxonomy" id="158849"/>
    <lineage>
        <taxon>Bacteria</taxon>
        <taxon>Pseudomonadati</taxon>
        <taxon>Pseudomonadota</taxon>
        <taxon>Gammaproteobacteria</taxon>
        <taxon>Enterobacterales</taxon>
        <taxon>Morganellaceae</taxon>
        <taxon>Moellerella</taxon>
    </lineage>
</organism>
<dbReference type="EMBL" id="CP093245">
    <property type="protein sequence ID" value="UNH30833.1"/>
    <property type="molecule type" value="Genomic_DNA"/>
</dbReference>
<accession>A0A9Q8Q0P7</accession>
<protein>
    <submittedName>
        <fullName evidence="1">Uncharacterized protein</fullName>
    </submittedName>
</protein>
<reference evidence="1" key="1">
    <citation type="submission" date="2022-03" db="EMBL/GenBank/DDBJ databases">
        <title>ESBL-producing Moellerella wisconsensis and Escherichia marmotae isolated from wild game meat.</title>
        <authorList>
            <person name="Biggel M."/>
        </authorList>
    </citation>
    <scope>NUCLEOTIDE SEQUENCE</scope>
    <source>
        <strain evidence="1">W51</strain>
    </source>
</reference>
<dbReference type="AlphaFoldDB" id="A0A9Q8Q0P7"/>
<dbReference type="Proteomes" id="UP000829116">
    <property type="component" value="Chromosome"/>
</dbReference>
<evidence type="ECO:0000313" key="2">
    <source>
        <dbReference type="Proteomes" id="UP000829116"/>
    </source>
</evidence>
<name>A0A9Q8Q0P7_9GAMM</name>
<proteinExistence type="predicted"/>
<sequence length="237" mass="27598">MNIEGIILEISQLDSLIKQAQKIKLDLVEDEGFSSIIETVSTITARIFELQQDKEKLIKLEKMESTYIEYSNKRDSTLDRKESITKSVTNLPKLIKIKNQLRELYIKWLDIMNTTNVSRNISFKDDFSPILGNESIEQLKGSTKVRAILAYRASLIETIAMSDQKAFEFIILDTPKQHEIHHEDIDEFMKNMKVLSKTYNFQIIFSSTEYLFPCDENDGLWEPKYPGEKHSMFLKSI</sequence>
<evidence type="ECO:0000313" key="1">
    <source>
        <dbReference type="EMBL" id="UNH30833.1"/>
    </source>
</evidence>
<gene>
    <name evidence="1" type="ORF">MNY72_00435</name>
</gene>